<dbReference type="InterPro" id="IPR003593">
    <property type="entry name" value="AAA+_ATPase"/>
</dbReference>
<evidence type="ECO:0000256" key="1">
    <source>
        <dbReference type="ARBA" id="ARBA00022448"/>
    </source>
</evidence>
<keyword evidence="2" id="KW-0547">Nucleotide-binding</keyword>
<organism evidence="5 6">
    <name type="scientific">Nitrincola iocasae</name>
    <dbReference type="NCBI Taxonomy" id="2614693"/>
    <lineage>
        <taxon>Bacteria</taxon>
        <taxon>Pseudomonadati</taxon>
        <taxon>Pseudomonadota</taxon>
        <taxon>Gammaproteobacteria</taxon>
        <taxon>Oceanospirillales</taxon>
        <taxon>Oceanospirillaceae</taxon>
        <taxon>Nitrincola</taxon>
    </lineage>
</organism>
<dbReference type="EMBL" id="CP044222">
    <property type="protein sequence ID" value="QEW05419.1"/>
    <property type="molecule type" value="Genomic_DNA"/>
</dbReference>
<feature type="domain" description="ABC transporter" evidence="4">
    <location>
        <begin position="10"/>
        <end position="247"/>
    </location>
</feature>
<name>A0A5J6L9X3_9GAMM</name>
<evidence type="ECO:0000313" key="6">
    <source>
        <dbReference type="Proteomes" id="UP000325606"/>
    </source>
</evidence>
<evidence type="ECO:0000256" key="2">
    <source>
        <dbReference type="ARBA" id="ARBA00022741"/>
    </source>
</evidence>
<dbReference type="InterPro" id="IPR017871">
    <property type="entry name" value="ABC_transporter-like_CS"/>
</dbReference>
<keyword evidence="6" id="KW-1185">Reference proteome</keyword>
<keyword evidence="3 5" id="KW-0067">ATP-binding</keyword>
<dbReference type="InterPro" id="IPR027417">
    <property type="entry name" value="P-loop_NTPase"/>
</dbReference>
<dbReference type="KEGG" id="nik:F5I99_02325"/>
<proteinExistence type="predicted"/>
<gene>
    <name evidence="5" type="ORF">F5I99_02325</name>
</gene>
<dbReference type="PROSITE" id="PS50893">
    <property type="entry name" value="ABC_TRANSPORTER_2"/>
    <property type="match status" value="1"/>
</dbReference>
<accession>A0A5J6L9X3</accession>
<dbReference type="PANTHER" id="PTHR43023">
    <property type="entry name" value="PROTEIN TRIGALACTOSYLDIACYLGLYCEROL 3, CHLOROPLASTIC"/>
    <property type="match status" value="1"/>
</dbReference>
<dbReference type="Pfam" id="PF00005">
    <property type="entry name" value="ABC_tran"/>
    <property type="match status" value="1"/>
</dbReference>
<keyword evidence="1" id="KW-0813">Transport</keyword>
<dbReference type="Gene3D" id="3.40.50.300">
    <property type="entry name" value="P-loop containing nucleotide triphosphate hydrolases"/>
    <property type="match status" value="1"/>
</dbReference>
<evidence type="ECO:0000259" key="4">
    <source>
        <dbReference type="PROSITE" id="PS50893"/>
    </source>
</evidence>
<protein>
    <submittedName>
        <fullName evidence="5">ATP-binding cassette domain-containing protein</fullName>
    </submittedName>
</protein>
<dbReference type="Proteomes" id="UP000325606">
    <property type="component" value="Chromosome"/>
</dbReference>
<sequence>MAMLERNKIVELQAIATQFADHVVHHQLDLTIYQGERVALVGGSGTGKSVLLSEIALLREPDAGEIMLFGQPVTQLSGQGLAGLRKQIGMMFQQGALFSSLTVLENIILPLQEHQRLSQSLLEELAMLKLRLTGLPEQAAHLYPQSLSGGMLKRAAVARALALDPALLLLDEPTAGLDPAGASAFDDMLLELHASLNLTLILVTHDLDSIWRVTDQVAFLGDQRVLAKQPIEMMVKDEHPVIKAYFANNRAKRAAIKLESTA</sequence>
<evidence type="ECO:0000313" key="5">
    <source>
        <dbReference type="EMBL" id="QEW05419.1"/>
    </source>
</evidence>
<dbReference type="AlphaFoldDB" id="A0A5J6L9X3"/>
<dbReference type="InterPro" id="IPR003439">
    <property type="entry name" value="ABC_transporter-like_ATP-bd"/>
</dbReference>
<dbReference type="GO" id="GO:0005524">
    <property type="term" value="F:ATP binding"/>
    <property type="evidence" value="ECO:0007669"/>
    <property type="project" value="UniProtKB-KW"/>
</dbReference>
<dbReference type="SUPFAM" id="SSF52540">
    <property type="entry name" value="P-loop containing nucleoside triphosphate hydrolases"/>
    <property type="match status" value="1"/>
</dbReference>
<dbReference type="GO" id="GO:0016887">
    <property type="term" value="F:ATP hydrolysis activity"/>
    <property type="evidence" value="ECO:0007669"/>
    <property type="project" value="InterPro"/>
</dbReference>
<dbReference type="SMART" id="SM00382">
    <property type="entry name" value="AAA"/>
    <property type="match status" value="1"/>
</dbReference>
<evidence type="ECO:0000256" key="3">
    <source>
        <dbReference type="ARBA" id="ARBA00022840"/>
    </source>
</evidence>
<dbReference type="PANTHER" id="PTHR43023:SF3">
    <property type="entry name" value="PROTEIN TRIGALACTOSYLDIACYLGLYCEROL 3, CHLOROPLASTIC"/>
    <property type="match status" value="1"/>
</dbReference>
<reference evidence="5 6" key="1">
    <citation type="submission" date="2019-09" db="EMBL/GenBank/DDBJ databases">
        <title>Nitrincola iocasae sp. nov., a bacterium isolated from the sediment collected at a cold seep field in South China Sea.</title>
        <authorList>
            <person name="Zhang H."/>
            <person name="Wang H."/>
            <person name="Li C."/>
        </authorList>
    </citation>
    <scope>NUCLEOTIDE SEQUENCE [LARGE SCALE GENOMIC DNA]</scope>
    <source>
        <strain evidence="5 6">KXZD1103</strain>
    </source>
</reference>
<dbReference type="PROSITE" id="PS00211">
    <property type="entry name" value="ABC_TRANSPORTER_1"/>
    <property type="match status" value="1"/>
</dbReference>